<evidence type="ECO:0000256" key="3">
    <source>
        <dbReference type="ARBA" id="ARBA00023274"/>
    </source>
</evidence>
<dbReference type="AlphaFoldDB" id="A0A7D6BQV1"/>
<proteinExistence type="inferred from homology"/>
<evidence type="ECO:0000256" key="1">
    <source>
        <dbReference type="ARBA" id="ARBA00009364"/>
    </source>
</evidence>
<dbReference type="SUPFAM" id="SSF57829">
    <property type="entry name" value="Zn-binding ribosomal proteins"/>
    <property type="match status" value="1"/>
</dbReference>
<feature type="compositionally biased region" description="Basic residues" evidence="4">
    <location>
        <begin position="18"/>
        <end position="30"/>
    </location>
</feature>
<sequence length="93" mass="10840">MKFPNEINTYCPKCKKKTKHKVRTASKGRARSMAWGNRQHERKIRGYVGKVAGEKAVKKQGKKQKIILECSICKKKQERIIGKRTRKKIEIKS</sequence>
<keyword evidence="2" id="KW-0689">Ribosomal protein</keyword>
<evidence type="ECO:0000313" key="6">
    <source>
        <dbReference type="Proteomes" id="UP000510821"/>
    </source>
</evidence>
<dbReference type="GO" id="GO:0003735">
    <property type="term" value="F:structural constituent of ribosome"/>
    <property type="evidence" value="ECO:0007669"/>
    <property type="project" value="InterPro"/>
</dbReference>
<reference evidence="6" key="1">
    <citation type="submission" date="2020-07" db="EMBL/GenBank/DDBJ databases">
        <title>Metabolic diversity and evolutionary history of the archaeal phylum ###Micrarchaeota### uncovered from a freshwater lake metagenome.</title>
        <authorList>
            <person name="Kadnikov V.V."/>
            <person name="Savvichev A.S."/>
            <person name="Mardanov A.V."/>
            <person name="Beletsky A.V."/>
            <person name="Chupakov A.V."/>
            <person name="Kokryatskaya N.M."/>
            <person name="Pimenov N.V."/>
            <person name="Ravin N.V."/>
        </authorList>
    </citation>
    <scope>NUCLEOTIDE SEQUENCE [LARGE SCALE GENOMIC DNA]</scope>
</reference>
<feature type="region of interest" description="Disordered" evidence="4">
    <location>
        <begin position="18"/>
        <end position="37"/>
    </location>
</feature>
<dbReference type="GO" id="GO:0006412">
    <property type="term" value="P:translation"/>
    <property type="evidence" value="ECO:0007669"/>
    <property type="project" value="InterPro"/>
</dbReference>
<dbReference type="Proteomes" id="UP000510821">
    <property type="component" value="Chromosome"/>
</dbReference>
<dbReference type="GO" id="GO:0005840">
    <property type="term" value="C:ribosome"/>
    <property type="evidence" value="ECO:0007669"/>
    <property type="project" value="UniProtKB-KW"/>
</dbReference>
<evidence type="ECO:0000313" key="5">
    <source>
        <dbReference type="EMBL" id="QLJ53103.1"/>
    </source>
</evidence>
<evidence type="ECO:0000256" key="2">
    <source>
        <dbReference type="ARBA" id="ARBA00022980"/>
    </source>
</evidence>
<dbReference type="InterPro" id="IPR000552">
    <property type="entry name" value="Ribosomal_eL44"/>
</dbReference>
<dbReference type="InterPro" id="IPR011332">
    <property type="entry name" value="Ribosomal_zn-bd"/>
</dbReference>
<keyword evidence="3" id="KW-0687">Ribonucleoprotein</keyword>
<dbReference type="Gene3D" id="3.10.450.80">
    <property type="match status" value="1"/>
</dbReference>
<evidence type="ECO:0008006" key="7">
    <source>
        <dbReference type="Google" id="ProtNLM"/>
    </source>
</evidence>
<protein>
    <recommendedName>
        <fullName evidence="7">50S ribosomal protein L44e</fullName>
    </recommendedName>
</protein>
<accession>A0A7D6BQV1</accession>
<evidence type="ECO:0000256" key="4">
    <source>
        <dbReference type="SAM" id="MobiDB-lite"/>
    </source>
</evidence>
<name>A0A7D6BQV1_FERL1</name>
<dbReference type="Pfam" id="PF00935">
    <property type="entry name" value="Ribosomal_L44"/>
    <property type="match status" value="1"/>
</dbReference>
<gene>
    <name evidence="5" type="ORF">Sv326_0928</name>
</gene>
<dbReference type="GO" id="GO:1990904">
    <property type="term" value="C:ribonucleoprotein complex"/>
    <property type="evidence" value="ECO:0007669"/>
    <property type="project" value="UniProtKB-KW"/>
</dbReference>
<organism evidence="5 6">
    <name type="scientific">Fermentimicrarchaeum limneticum</name>
    <dbReference type="NCBI Taxonomy" id="2795018"/>
    <lineage>
        <taxon>Archaea</taxon>
        <taxon>Candidatus Micrarchaeota</taxon>
        <taxon>Candidatus Fermentimicrarchaeales</taxon>
        <taxon>Candidatus Fermentimicrarchaeaceae</taxon>
        <taxon>Candidatus Fermentimicrarchaeum</taxon>
    </lineage>
</organism>
<comment type="similarity">
    <text evidence="1">Belongs to the eukaryotic ribosomal protein eL42 family.</text>
</comment>
<dbReference type="EMBL" id="CP058998">
    <property type="protein sequence ID" value="QLJ53103.1"/>
    <property type="molecule type" value="Genomic_DNA"/>
</dbReference>
<dbReference type="InterPro" id="IPR053708">
    <property type="entry name" value="Ribosomal_LSU_eL42"/>
</dbReference>
<dbReference type="KEGG" id="flt:Sv326_0928"/>